<dbReference type="AlphaFoldDB" id="A0A7S3CAV7"/>
<dbReference type="Pfam" id="PF00861">
    <property type="entry name" value="Ribosomal_L18p"/>
    <property type="match status" value="1"/>
</dbReference>
<keyword evidence="3" id="KW-0694">RNA-binding</keyword>
<accession>A0A7S3CAV7</accession>
<dbReference type="GO" id="GO:1990904">
    <property type="term" value="C:ribonucleoprotein complex"/>
    <property type="evidence" value="ECO:0007669"/>
    <property type="project" value="UniProtKB-KW"/>
</dbReference>
<keyword evidence="5" id="KW-0687">Ribonucleoprotein</keyword>
<dbReference type="InterPro" id="IPR057268">
    <property type="entry name" value="Ribosomal_L18"/>
</dbReference>
<evidence type="ECO:0000256" key="6">
    <source>
        <dbReference type="ARBA" id="ARBA00035303"/>
    </source>
</evidence>
<dbReference type="HAMAP" id="MF_01337_B">
    <property type="entry name" value="Ribosomal_uL18_B"/>
    <property type="match status" value="1"/>
</dbReference>
<dbReference type="Gene3D" id="3.30.420.100">
    <property type="match status" value="1"/>
</dbReference>
<reference evidence="10 11" key="2">
    <citation type="submission" date="2024-03" db="EMBL/GenBank/DDBJ databases">
        <title>Complete genome sequence of the green alga Chloropicon roscoffensis RCC1871.</title>
        <authorList>
            <person name="Lemieux C."/>
            <person name="Pombert J.-F."/>
            <person name="Otis C."/>
            <person name="Turmel M."/>
        </authorList>
    </citation>
    <scope>NUCLEOTIDE SEQUENCE [LARGE SCALE GENOMIC DNA]</scope>
    <source>
        <strain evidence="10 11">RCC1871</strain>
    </source>
</reference>
<dbReference type="SUPFAM" id="SSF53137">
    <property type="entry name" value="Translational machinery components"/>
    <property type="match status" value="1"/>
</dbReference>
<keyword evidence="2" id="KW-0699">rRNA-binding</keyword>
<evidence type="ECO:0000256" key="2">
    <source>
        <dbReference type="ARBA" id="ARBA00022730"/>
    </source>
</evidence>
<dbReference type="PANTHER" id="PTHR12899">
    <property type="entry name" value="39S RIBOSOMAL PROTEIN L18, MITOCHONDRIAL"/>
    <property type="match status" value="1"/>
</dbReference>
<dbReference type="InterPro" id="IPR004389">
    <property type="entry name" value="Ribosomal_uL18_bac-type"/>
</dbReference>
<evidence type="ECO:0000256" key="1">
    <source>
        <dbReference type="ARBA" id="ARBA00007116"/>
    </source>
</evidence>
<proteinExistence type="inferred from homology"/>
<dbReference type="EMBL" id="HBHZ01003317">
    <property type="protein sequence ID" value="CAE0189468.1"/>
    <property type="molecule type" value="Transcribed_RNA"/>
</dbReference>
<dbReference type="NCBIfam" id="TIGR00060">
    <property type="entry name" value="L18_bact"/>
    <property type="match status" value="1"/>
</dbReference>
<organism evidence="9">
    <name type="scientific">Chloropicon roscoffensis</name>
    <dbReference type="NCBI Taxonomy" id="1461544"/>
    <lineage>
        <taxon>Eukaryota</taxon>
        <taxon>Viridiplantae</taxon>
        <taxon>Chlorophyta</taxon>
        <taxon>Chloropicophyceae</taxon>
        <taxon>Chloropicales</taxon>
        <taxon>Chloropicaceae</taxon>
        <taxon>Chloropicon</taxon>
    </lineage>
</organism>
<name>A0A7S3CAV7_9CHLO</name>
<dbReference type="CDD" id="cd00432">
    <property type="entry name" value="Ribosomal_L18_L5e"/>
    <property type="match status" value="1"/>
</dbReference>
<evidence type="ECO:0000256" key="4">
    <source>
        <dbReference type="ARBA" id="ARBA00022980"/>
    </source>
</evidence>
<evidence type="ECO:0000313" key="10">
    <source>
        <dbReference type="EMBL" id="WZN60344.1"/>
    </source>
</evidence>
<evidence type="ECO:0000313" key="9">
    <source>
        <dbReference type="EMBL" id="CAE0189468.1"/>
    </source>
</evidence>
<dbReference type="GO" id="GO:0003735">
    <property type="term" value="F:structural constituent of ribosome"/>
    <property type="evidence" value="ECO:0007669"/>
    <property type="project" value="InterPro"/>
</dbReference>
<feature type="compositionally biased region" description="Basic residues" evidence="8">
    <location>
        <begin position="17"/>
        <end position="33"/>
    </location>
</feature>
<reference evidence="9" key="1">
    <citation type="submission" date="2021-01" db="EMBL/GenBank/DDBJ databases">
        <authorList>
            <person name="Corre E."/>
            <person name="Pelletier E."/>
            <person name="Niang G."/>
            <person name="Scheremetjew M."/>
            <person name="Finn R."/>
            <person name="Kale V."/>
            <person name="Holt S."/>
            <person name="Cochrane G."/>
            <person name="Meng A."/>
            <person name="Brown T."/>
            <person name="Cohen L."/>
        </authorList>
    </citation>
    <scope>NUCLEOTIDE SEQUENCE</scope>
    <source>
        <strain evidence="9">RCC1871</strain>
    </source>
</reference>
<dbReference type="Proteomes" id="UP001472866">
    <property type="component" value="Chromosome 03"/>
</dbReference>
<comment type="similarity">
    <text evidence="1">Belongs to the universal ribosomal protein uL18 family.</text>
</comment>
<dbReference type="EMBL" id="CP151503">
    <property type="protein sequence ID" value="WZN60344.1"/>
    <property type="molecule type" value="Genomic_DNA"/>
</dbReference>
<sequence length="139" mass="15216">MAAPVVTRRATVMAAKVKSKKQKRQQRHERQRRNIYGTEERPRLAVYRSNEHIYAQVIDDSKHEGKGHTLCACSTLTPAIRESLETGANVDAASKVGAAIAEKAKALNISTVVFDKGGFLYHGRVKAVAEAAREGGLVF</sequence>
<dbReference type="GO" id="GO:0005737">
    <property type="term" value="C:cytoplasm"/>
    <property type="evidence" value="ECO:0007669"/>
    <property type="project" value="UniProtKB-ARBA"/>
</dbReference>
<keyword evidence="4 10" id="KW-0689">Ribosomal protein</keyword>
<feature type="region of interest" description="Disordered" evidence="8">
    <location>
        <begin position="11"/>
        <end position="41"/>
    </location>
</feature>
<dbReference type="GO" id="GO:0008097">
    <property type="term" value="F:5S rRNA binding"/>
    <property type="evidence" value="ECO:0007669"/>
    <property type="project" value="TreeGrafter"/>
</dbReference>
<evidence type="ECO:0000256" key="8">
    <source>
        <dbReference type="SAM" id="MobiDB-lite"/>
    </source>
</evidence>
<dbReference type="InterPro" id="IPR005484">
    <property type="entry name" value="Ribosomal_uL18_bac/plant/anim"/>
</dbReference>
<evidence type="ECO:0000256" key="5">
    <source>
        <dbReference type="ARBA" id="ARBA00023274"/>
    </source>
</evidence>
<keyword evidence="11" id="KW-1185">Reference proteome</keyword>
<dbReference type="GO" id="GO:0006412">
    <property type="term" value="P:translation"/>
    <property type="evidence" value="ECO:0007669"/>
    <property type="project" value="InterPro"/>
</dbReference>
<dbReference type="GO" id="GO:0005840">
    <property type="term" value="C:ribosome"/>
    <property type="evidence" value="ECO:0007669"/>
    <property type="project" value="UniProtKB-KW"/>
</dbReference>
<evidence type="ECO:0000256" key="7">
    <source>
        <dbReference type="ARBA" id="ARBA00082729"/>
    </source>
</evidence>
<evidence type="ECO:0000256" key="3">
    <source>
        <dbReference type="ARBA" id="ARBA00022884"/>
    </source>
</evidence>
<protein>
    <recommendedName>
        <fullName evidence="6">Large ribosomal subunit protein uL18c</fullName>
    </recommendedName>
    <alternativeName>
        <fullName evidence="7">CL18</fullName>
    </alternativeName>
</protein>
<dbReference type="FunFam" id="3.30.420.100:FF:000001">
    <property type="entry name" value="50S ribosomal protein L18"/>
    <property type="match status" value="1"/>
</dbReference>
<gene>
    <name evidence="9" type="ORF">CROS1456_LOCUS2557</name>
    <name evidence="10" type="ORF">HKI87_03g18730</name>
</gene>
<evidence type="ECO:0000313" key="11">
    <source>
        <dbReference type="Proteomes" id="UP001472866"/>
    </source>
</evidence>
<dbReference type="PANTHER" id="PTHR12899:SF3">
    <property type="entry name" value="LARGE RIBOSOMAL SUBUNIT PROTEIN UL18M"/>
    <property type="match status" value="1"/>
</dbReference>